<keyword evidence="4" id="KW-0804">Transcription</keyword>
<dbReference type="PROSITE" id="PS50048">
    <property type="entry name" value="ZN2_CY6_FUNGAL_2"/>
    <property type="match status" value="1"/>
</dbReference>
<name>A0A8K0R3M7_9PLEO</name>
<dbReference type="Pfam" id="PF04082">
    <property type="entry name" value="Fungal_trans"/>
    <property type="match status" value="1"/>
</dbReference>
<dbReference type="OrthoDB" id="424974at2759"/>
<dbReference type="Gene3D" id="4.10.240.10">
    <property type="entry name" value="Zn(2)-C6 fungal-type DNA-binding domain"/>
    <property type="match status" value="1"/>
</dbReference>
<dbReference type="PANTHER" id="PTHR47338:SF4">
    <property type="entry name" value="ZN(II)2CYS6 TRANSCRIPTION FACTOR (EUROFUNG)"/>
    <property type="match status" value="1"/>
</dbReference>
<dbReference type="CDD" id="cd12148">
    <property type="entry name" value="fungal_TF_MHR"/>
    <property type="match status" value="1"/>
</dbReference>
<dbReference type="GO" id="GO:0006351">
    <property type="term" value="P:DNA-templated transcription"/>
    <property type="evidence" value="ECO:0007669"/>
    <property type="project" value="InterPro"/>
</dbReference>
<dbReference type="AlphaFoldDB" id="A0A8K0R3M7"/>
<organism evidence="8 9">
    <name type="scientific">Paraphoma chrysanthemicola</name>
    <dbReference type="NCBI Taxonomy" id="798071"/>
    <lineage>
        <taxon>Eukaryota</taxon>
        <taxon>Fungi</taxon>
        <taxon>Dikarya</taxon>
        <taxon>Ascomycota</taxon>
        <taxon>Pezizomycotina</taxon>
        <taxon>Dothideomycetes</taxon>
        <taxon>Pleosporomycetidae</taxon>
        <taxon>Pleosporales</taxon>
        <taxon>Pleosporineae</taxon>
        <taxon>Phaeosphaeriaceae</taxon>
        <taxon>Paraphoma</taxon>
    </lineage>
</organism>
<evidence type="ECO:0000313" key="9">
    <source>
        <dbReference type="Proteomes" id="UP000813461"/>
    </source>
</evidence>
<dbReference type="GO" id="GO:0000981">
    <property type="term" value="F:DNA-binding transcription factor activity, RNA polymerase II-specific"/>
    <property type="evidence" value="ECO:0007669"/>
    <property type="project" value="InterPro"/>
</dbReference>
<evidence type="ECO:0000259" key="7">
    <source>
        <dbReference type="PROSITE" id="PS50048"/>
    </source>
</evidence>
<evidence type="ECO:0000256" key="4">
    <source>
        <dbReference type="ARBA" id="ARBA00023163"/>
    </source>
</evidence>
<keyword evidence="9" id="KW-1185">Reference proteome</keyword>
<proteinExistence type="predicted"/>
<evidence type="ECO:0000256" key="1">
    <source>
        <dbReference type="ARBA" id="ARBA00004123"/>
    </source>
</evidence>
<evidence type="ECO:0000313" key="8">
    <source>
        <dbReference type="EMBL" id="KAH7086912.1"/>
    </source>
</evidence>
<comment type="subcellular location">
    <subcellularLocation>
        <location evidence="1">Nucleus</location>
    </subcellularLocation>
</comment>
<dbReference type="Pfam" id="PF00172">
    <property type="entry name" value="Zn_clus"/>
    <property type="match status" value="1"/>
</dbReference>
<dbReference type="EMBL" id="JAGMVJ010000010">
    <property type="protein sequence ID" value="KAH7086912.1"/>
    <property type="molecule type" value="Genomic_DNA"/>
</dbReference>
<dbReference type="GO" id="GO:0003677">
    <property type="term" value="F:DNA binding"/>
    <property type="evidence" value="ECO:0007669"/>
    <property type="project" value="InterPro"/>
</dbReference>
<dbReference type="GO" id="GO:0008270">
    <property type="term" value="F:zinc ion binding"/>
    <property type="evidence" value="ECO:0007669"/>
    <property type="project" value="InterPro"/>
</dbReference>
<dbReference type="CDD" id="cd00067">
    <property type="entry name" value="GAL4"/>
    <property type="match status" value="1"/>
</dbReference>
<protein>
    <submittedName>
        <fullName evidence="8">Fungal-specific transcription factor domain-containing protein</fullName>
    </submittedName>
</protein>
<dbReference type="InterPro" id="IPR001138">
    <property type="entry name" value="Zn2Cys6_DnaBD"/>
</dbReference>
<evidence type="ECO:0000256" key="5">
    <source>
        <dbReference type="ARBA" id="ARBA00023242"/>
    </source>
</evidence>
<evidence type="ECO:0000256" key="2">
    <source>
        <dbReference type="ARBA" id="ARBA00022723"/>
    </source>
</evidence>
<dbReference type="Proteomes" id="UP000813461">
    <property type="component" value="Unassembled WGS sequence"/>
</dbReference>
<dbReference type="InterPro" id="IPR036864">
    <property type="entry name" value="Zn2-C6_fun-type_DNA-bd_sf"/>
</dbReference>
<comment type="caution">
    <text evidence="8">The sequence shown here is derived from an EMBL/GenBank/DDBJ whole genome shotgun (WGS) entry which is preliminary data.</text>
</comment>
<dbReference type="GO" id="GO:0005634">
    <property type="term" value="C:nucleus"/>
    <property type="evidence" value="ECO:0007669"/>
    <property type="project" value="UniProtKB-SubCell"/>
</dbReference>
<reference evidence="8" key="1">
    <citation type="journal article" date="2021" name="Nat. Commun.">
        <title>Genetic determinants of endophytism in the Arabidopsis root mycobiome.</title>
        <authorList>
            <person name="Mesny F."/>
            <person name="Miyauchi S."/>
            <person name="Thiergart T."/>
            <person name="Pickel B."/>
            <person name="Atanasova L."/>
            <person name="Karlsson M."/>
            <person name="Huettel B."/>
            <person name="Barry K.W."/>
            <person name="Haridas S."/>
            <person name="Chen C."/>
            <person name="Bauer D."/>
            <person name="Andreopoulos W."/>
            <person name="Pangilinan J."/>
            <person name="LaButti K."/>
            <person name="Riley R."/>
            <person name="Lipzen A."/>
            <person name="Clum A."/>
            <person name="Drula E."/>
            <person name="Henrissat B."/>
            <person name="Kohler A."/>
            <person name="Grigoriev I.V."/>
            <person name="Martin F.M."/>
            <person name="Hacquard S."/>
        </authorList>
    </citation>
    <scope>NUCLEOTIDE SEQUENCE</scope>
    <source>
        <strain evidence="8">MPI-SDFR-AT-0120</strain>
    </source>
</reference>
<evidence type="ECO:0000256" key="3">
    <source>
        <dbReference type="ARBA" id="ARBA00023015"/>
    </source>
</evidence>
<sequence>MDDQGVDKRTSSRIRQACLNCRRKKVKCNGEKPSCSFCSRLQQNCVYRSRRGTITRNNPSSNSPPDIDMINEDPPSIKTPPESHVNISESGLESVSAENGASSVNWKLSNADPSDVSLKASRGMKTSTQPAFSIRIEPQLPPSQVLSSTTDKFFSCFHNQPYCFFHQDTFQEQLRNGELPKYLIYAVLSIAIRFSSDPFYVNKHQTAAQYASLAWKDVISRIFDSEEALDYRLVQAATLLSIYDFTAGKHRTAWIKIGVSVNVAQALHLMTEPPSTLPFSAQEERRRTLWSIYLLDKLATCGRHRPSLFLDRTLRLRLPCSEDSFETSTPEHMVTLEEFPNIIDTHVEHMETLAPTIAMTSLLSQIANYAFDENMTSDRKEPWDHTSEYQTICSRLARFETFFDCYGDVQEKILSRDLSPYEPNIKITESTIFTYTLYHLCYCLLQHPFLIRRRLEKSGFKPPANFLARTFTSCSKHAIQLTRTLENARHAQYKVSATFLSYSSLVAGSIHCLFQHSLDCLTRVQSVEALQSSIMHINEKGKYWQTSSRMVEALTEYSAESVRHSGLLDPSRQCVPLEPADIEQIYALCDYGTMSTLYNVDSTITNETNIGSGIVTLGQNPGSEIRLEDYSGHIDGIIPQIFGLTDTDTMIQNLSFVLEEYGGGIDSSTSNSWHL</sequence>
<dbReference type="PANTHER" id="PTHR47338">
    <property type="entry name" value="ZN(II)2CYS6 TRANSCRIPTION FACTOR (EUROFUNG)-RELATED"/>
    <property type="match status" value="1"/>
</dbReference>
<accession>A0A8K0R3M7</accession>
<dbReference type="PROSITE" id="PS00463">
    <property type="entry name" value="ZN2_CY6_FUNGAL_1"/>
    <property type="match status" value="1"/>
</dbReference>
<dbReference type="InterPro" id="IPR050815">
    <property type="entry name" value="TF_fung"/>
</dbReference>
<dbReference type="InterPro" id="IPR007219">
    <property type="entry name" value="XnlR_reg_dom"/>
</dbReference>
<dbReference type="SMART" id="SM00906">
    <property type="entry name" value="Fungal_trans"/>
    <property type="match status" value="1"/>
</dbReference>
<dbReference type="SMART" id="SM00066">
    <property type="entry name" value="GAL4"/>
    <property type="match status" value="1"/>
</dbReference>
<gene>
    <name evidence="8" type="ORF">FB567DRAFT_526547</name>
</gene>
<feature type="region of interest" description="Disordered" evidence="6">
    <location>
        <begin position="52"/>
        <end position="86"/>
    </location>
</feature>
<keyword evidence="5" id="KW-0539">Nucleus</keyword>
<evidence type="ECO:0000256" key="6">
    <source>
        <dbReference type="SAM" id="MobiDB-lite"/>
    </source>
</evidence>
<feature type="compositionally biased region" description="Polar residues" evidence="6">
    <location>
        <begin position="54"/>
        <end position="64"/>
    </location>
</feature>
<feature type="domain" description="Zn(2)-C6 fungal-type" evidence="7">
    <location>
        <begin position="17"/>
        <end position="47"/>
    </location>
</feature>
<keyword evidence="3" id="KW-0805">Transcription regulation</keyword>
<dbReference type="SUPFAM" id="SSF57701">
    <property type="entry name" value="Zn2/Cys6 DNA-binding domain"/>
    <property type="match status" value="1"/>
</dbReference>
<keyword evidence="2" id="KW-0479">Metal-binding</keyword>